<evidence type="ECO:0000256" key="1">
    <source>
        <dbReference type="SAM" id="MobiDB-lite"/>
    </source>
</evidence>
<dbReference type="EMBL" id="AP023367">
    <property type="protein sequence ID" value="BCJ92496.1"/>
    <property type="molecule type" value="Genomic_DNA"/>
</dbReference>
<protein>
    <submittedName>
        <fullName evidence="3">Uncharacterized protein</fullName>
    </submittedName>
</protein>
<evidence type="ECO:0000256" key="2">
    <source>
        <dbReference type="SAM" id="Phobius"/>
    </source>
</evidence>
<gene>
    <name evidence="3" type="ORF">acsn021_00650</name>
</gene>
<feature type="region of interest" description="Disordered" evidence="1">
    <location>
        <begin position="44"/>
        <end position="68"/>
    </location>
</feature>
<dbReference type="PANTHER" id="PTHR36194:SF1">
    <property type="entry name" value="S-LAYER-LIKE PROTEIN"/>
    <property type="match status" value="1"/>
</dbReference>
<dbReference type="PANTHER" id="PTHR36194">
    <property type="entry name" value="S-LAYER-LIKE PROTEIN"/>
    <property type="match status" value="1"/>
</dbReference>
<evidence type="ECO:0000313" key="4">
    <source>
        <dbReference type="Proteomes" id="UP000515561"/>
    </source>
</evidence>
<feature type="compositionally biased region" description="Acidic residues" evidence="1">
    <location>
        <begin position="363"/>
        <end position="373"/>
    </location>
</feature>
<name>A0A6S6QS96_9FIRM</name>
<reference evidence="3 4" key="1">
    <citation type="journal article" date="2016" name="Int. J. Syst. Evol. Microbiol.">
        <title>Descriptions of Anaerotaenia torta gen. nov., sp. nov. and Anaerocolumna cellulosilytica gen. nov., sp. nov. isolated from a methanogenic reactor of cattle waste.</title>
        <authorList>
            <person name="Uek A."/>
            <person name="Ohtaki Y."/>
            <person name="Kaku N."/>
            <person name="Ueki K."/>
        </authorList>
    </citation>
    <scope>NUCLEOTIDE SEQUENCE [LARGE SCALE GENOMIC DNA]</scope>
    <source>
        <strain evidence="3 4">SN021</strain>
    </source>
</reference>
<evidence type="ECO:0000313" key="3">
    <source>
        <dbReference type="EMBL" id="BCJ92496.1"/>
    </source>
</evidence>
<feature type="region of interest" description="Disordered" evidence="1">
    <location>
        <begin position="354"/>
        <end position="388"/>
    </location>
</feature>
<feature type="compositionally biased region" description="Polar residues" evidence="1">
    <location>
        <begin position="44"/>
        <end position="59"/>
    </location>
</feature>
<dbReference type="AlphaFoldDB" id="A0A6S6QS96"/>
<dbReference type="RefSeq" id="WP_184093084.1">
    <property type="nucleotide sequence ID" value="NZ_AP023367.1"/>
</dbReference>
<dbReference type="Pfam" id="PF08308">
    <property type="entry name" value="PEGA"/>
    <property type="match status" value="1"/>
</dbReference>
<sequence>MEDKTYGYKVHKRRIVGIFPVFLIGAFFVILLVMAFHVTAKDSNQNGHNSSATSGNGTIPPSDEGQDGRNKEFLAVVKEINKEDLTMTLLDTNSGQDIILGYSGGTQVLDKYEKVLSVAQLSSGVMVDAVYNTDTLKLTKVQLTNQAWEYKGVSNWAIYDLEQRIDIVDTKYRYSDKTVVTRDGKLLDANVLHEKDEVIIRGYDKFIWSIEVVKGHGTLIFKDYDDFIGGIAHIGNRETLAVTEDMTAIVREGTYDITLENGNLKGTRTITVIPQESFIVDMGEFKKPKAQMGVVDFIISPYGAELKIDGTEKEYENAVELKYGEHKIEVALGGYTTYTGTLNLEEEEKTVNITLAETKKDTDADDTSENEDETTNKPADTSKGSGDYEQVSYNNYIYVEEPEGASIYFNGQFKGTSPVSFPKEVGTHYITLIQSGYSTKTYTVEVKDDKEDVKLTFPAMIKSE</sequence>
<dbReference type="InterPro" id="IPR013229">
    <property type="entry name" value="PEGA"/>
</dbReference>
<feature type="transmembrane region" description="Helical" evidence="2">
    <location>
        <begin position="15"/>
        <end position="36"/>
    </location>
</feature>
<keyword evidence="4" id="KW-1185">Reference proteome</keyword>
<keyword evidence="2" id="KW-0812">Transmembrane</keyword>
<dbReference type="Proteomes" id="UP000515561">
    <property type="component" value="Chromosome"/>
</dbReference>
<keyword evidence="2" id="KW-1133">Transmembrane helix</keyword>
<accession>A0A6S6QS96</accession>
<dbReference type="KEGG" id="acel:acsn021_00650"/>
<keyword evidence="2" id="KW-0472">Membrane</keyword>
<proteinExistence type="predicted"/>
<organism evidence="3 4">
    <name type="scientific">Anaerocolumna cellulosilytica</name>
    <dbReference type="NCBI Taxonomy" id="433286"/>
    <lineage>
        <taxon>Bacteria</taxon>
        <taxon>Bacillati</taxon>
        <taxon>Bacillota</taxon>
        <taxon>Clostridia</taxon>
        <taxon>Lachnospirales</taxon>
        <taxon>Lachnospiraceae</taxon>
        <taxon>Anaerocolumna</taxon>
    </lineage>
</organism>